<evidence type="ECO:0000313" key="2">
    <source>
        <dbReference type="EMBL" id="EAY25521.1"/>
    </source>
</evidence>
<dbReference type="Proteomes" id="UP000004095">
    <property type="component" value="Unassembled WGS sequence"/>
</dbReference>
<comment type="caution">
    <text evidence="2">The sequence shown here is derived from an EMBL/GenBank/DDBJ whole genome shotgun (WGS) entry which is preliminary data.</text>
</comment>
<protein>
    <submittedName>
        <fullName evidence="2">Uncharacterized protein</fullName>
    </submittedName>
</protein>
<organism evidence="2 3">
    <name type="scientific">Microscilla marina ATCC 23134</name>
    <dbReference type="NCBI Taxonomy" id="313606"/>
    <lineage>
        <taxon>Bacteria</taxon>
        <taxon>Pseudomonadati</taxon>
        <taxon>Bacteroidota</taxon>
        <taxon>Cytophagia</taxon>
        <taxon>Cytophagales</taxon>
        <taxon>Microscillaceae</taxon>
        <taxon>Microscilla</taxon>
    </lineage>
</organism>
<reference evidence="2 3" key="1">
    <citation type="submission" date="2007-01" db="EMBL/GenBank/DDBJ databases">
        <authorList>
            <person name="Haygood M."/>
            <person name="Podell S."/>
            <person name="Anderson C."/>
            <person name="Hopkinson B."/>
            <person name="Roe K."/>
            <person name="Barbeau K."/>
            <person name="Gaasterland T."/>
            <person name="Ferriera S."/>
            <person name="Johnson J."/>
            <person name="Kravitz S."/>
            <person name="Beeson K."/>
            <person name="Sutton G."/>
            <person name="Rogers Y.-H."/>
            <person name="Friedman R."/>
            <person name="Frazier M."/>
            <person name="Venter J.C."/>
        </authorList>
    </citation>
    <scope>NUCLEOTIDE SEQUENCE [LARGE SCALE GENOMIC DNA]</scope>
    <source>
        <strain evidence="2 3">ATCC 23134</strain>
    </source>
</reference>
<accession>A1ZVU4</accession>
<feature type="chain" id="PRO_5002641952" evidence="1">
    <location>
        <begin position="20"/>
        <end position="473"/>
    </location>
</feature>
<keyword evidence="3" id="KW-1185">Reference proteome</keyword>
<dbReference type="InterPro" id="IPR019847">
    <property type="entry name" value="Gliding_motility_assoc_GldN"/>
</dbReference>
<proteinExistence type="predicted"/>
<dbReference type="AlphaFoldDB" id="A1ZVU4"/>
<sequence>MKKLLTVSLLMLLVTWAKAQNTPIISPVSAHKVKISAHYQIQLNDARNQAYLLPQQELGRWLIAGVLAKKITPYYYARATPKHTVRTMTPGAFRQRLKYYDSAVGDSVEVSPADMHLVELQLMIDTDESRSKLDEKIEYLSIFYLNPIQNKSLPMATFEYTQVRKYLKRRFRKSLRAHYFEALEAVWYPALKKRQLIGMHEALERHWYAGKLMYSNAGPGSSQRVALPLNHLMYAQVYGKRVPQFNPDTALRLKPYFMPVGKRKVRTTLWQALDLRQAPNKAYNQGAYSLSAALIKGIRAKKIQAYYHTSAPFIRRKANKMQVKDFEQHLTYIQENDTLKVNIDSLYLVGMHGFYTQYTRKNKVKRQVQVLTLMIPQGATTEAAFGNLRVANVPYKQVVRYLRKLQRKQPTAYAWVNNFIKRKYHTTLVRFSHPQNDYLKNILRLKFPQLSLEEIEQKSLQFGLEVGKLLNIK</sequence>
<keyword evidence="1" id="KW-0732">Signal</keyword>
<dbReference type="Pfam" id="PF19841">
    <property type="entry name" value="GldN"/>
    <property type="match status" value="2"/>
</dbReference>
<dbReference type="EMBL" id="AAWS01000047">
    <property type="protein sequence ID" value="EAY25521.1"/>
    <property type="molecule type" value="Genomic_DNA"/>
</dbReference>
<name>A1ZVU4_MICM2</name>
<dbReference type="RefSeq" id="WP_002702716.1">
    <property type="nucleotide sequence ID" value="NZ_AAWS01000047.1"/>
</dbReference>
<evidence type="ECO:0000313" key="3">
    <source>
        <dbReference type="Proteomes" id="UP000004095"/>
    </source>
</evidence>
<feature type="signal peptide" evidence="1">
    <location>
        <begin position="1"/>
        <end position="19"/>
    </location>
</feature>
<evidence type="ECO:0000256" key="1">
    <source>
        <dbReference type="SAM" id="SignalP"/>
    </source>
</evidence>
<gene>
    <name evidence="2" type="ORF">M23134_06220</name>
</gene>